<dbReference type="EMBL" id="CP071382">
    <property type="protein sequence ID" value="QSV46488.1"/>
    <property type="molecule type" value="Genomic_DNA"/>
</dbReference>
<keyword evidence="2" id="KW-1185">Reference proteome</keyword>
<evidence type="ECO:0000313" key="2">
    <source>
        <dbReference type="Proteomes" id="UP000663651"/>
    </source>
</evidence>
<accession>A0ABX7Q6F4</accession>
<dbReference type="SUPFAM" id="SSF49785">
    <property type="entry name" value="Galactose-binding domain-like"/>
    <property type="match status" value="1"/>
</dbReference>
<organism evidence="1 2">
    <name type="scientific">Geobacter benzoatilyticus</name>
    <dbReference type="NCBI Taxonomy" id="2815309"/>
    <lineage>
        <taxon>Bacteria</taxon>
        <taxon>Pseudomonadati</taxon>
        <taxon>Thermodesulfobacteriota</taxon>
        <taxon>Desulfuromonadia</taxon>
        <taxon>Geobacterales</taxon>
        <taxon>Geobacteraceae</taxon>
        <taxon>Geobacter</taxon>
    </lineage>
</organism>
<evidence type="ECO:0008006" key="3">
    <source>
        <dbReference type="Google" id="ProtNLM"/>
    </source>
</evidence>
<dbReference type="Proteomes" id="UP000663651">
    <property type="component" value="Chromosome"/>
</dbReference>
<reference evidence="1 2" key="1">
    <citation type="submission" date="2021-03" db="EMBL/GenBank/DDBJ databases">
        <title>Geobacter metallireducens gen. nov. sp. nov., a microorganism capable of coupling the complete oxidation of organic compounds to the reduction of iron and other metals.</title>
        <authorList>
            <person name="Li Y."/>
        </authorList>
    </citation>
    <scope>NUCLEOTIDE SEQUENCE [LARGE SCALE GENOMIC DNA]</scope>
    <source>
        <strain evidence="1 2">Jerry-YX</strain>
    </source>
</reference>
<protein>
    <recommendedName>
        <fullName evidence="3">Carbohydrate-binding protein</fullName>
    </recommendedName>
</protein>
<name>A0ABX7Q6F4_9BACT</name>
<dbReference type="InterPro" id="IPR008979">
    <property type="entry name" value="Galactose-bd-like_sf"/>
</dbReference>
<evidence type="ECO:0000313" key="1">
    <source>
        <dbReference type="EMBL" id="QSV46488.1"/>
    </source>
</evidence>
<dbReference type="RefSeq" id="WP_207164267.1">
    <property type="nucleotide sequence ID" value="NZ_CP071382.1"/>
</dbReference>
<gene>
    <name evidence="1" type="ORF">JZM60_04205</name>
</gene>
<sequence length="157" mass="17923">MRKRIISQDIEDIIPPDEDWLDLEILAKAELTSEDPSHPIELALRPGDGPGWRASESGQQAVRLLFDKPLRVRRIYLVFREDEKERTHEFVLRWSSDGGKSYREIVRQQYNFSAPHNTLEIEDYDVDLAGLTTLELSIIPDMSGGLARASVAQFCLA</sequence>
<proteinExistence type="predicted"/>